<dbReference type="PANTHER" id="PTHR32089">
    <property type="entry name" value="METHYL-ACCEPTING CHEMOTAXIS PROTEIN MCPB"/>
    <property type="match status" value="1"/>
</dbReference>
<dbReference type="CDD" id="cd06225">
    <property type="entry name" value="HAMP"/>
    <property type="match status" value="1"/>
</dbReference>
<keyword evidence="5" id="KW-1133">Transmembrane helix</keyword>
<feature type="domain" description="Methyl-accepting transducer" evidence="6">
    <location>
        <begin position="147"/>
        <end position="369"/>
    </location>
</feature>
<feature type="coiled-coil region" evidence="4">
    <location>
        <begin position="148"/>
        <end position="175"/>
    </location>
</feature>
<dbReference type="PROSITE" id="PS50885">
    <property type="entry name" value="HAMP"/>
    <property type="match status" value="1"/>
</dbReference>
<dbReference type="EMBL" id="FTMS01000057">
    <property type="protein sequence ID" value="SIR14305.1"/>
    <property type="molecule type" value="Genomic_DNA"/>
</dbReference>
<dbReference type="SMART" id="SM00283">
    <property type="entry name" value="MA"/>
    <property type="match status" value="1"/>
</dbReference>
<reference evidence="8 9" key="1">
    <citation type="submission" date="2017-01" db="EMBL/GenBank/DDBJ databases">
        <authorList>
            <person name="Mah S.A."/>
            <person name="Swanson W.J."/>
            <person name="Moy G.W."/>
            <person name="Vacquier V.D."/>
        </authorList>
    </citation>
    <scope>NUCLEOTIDE SEQUENCE [LARGE SCALE GENOMIC DNA]</scope>
    <source>
        <strain evidence="8 9">ASpG1</strain>
    </source>
</reference>
<dbReference type="SMART" id="SM00304">
    <property type="entry name" value="HAMP"/>
    <property type="match status" value="2"/>
</dbReference>
<organism evidence="8 9">
    <name type="scientific">Alkalispirochaeta americana</name>
    <dbReference type="NCBI Taxonomy" id="159291"/>
    <lineage>
        <taxon>Bacteria</taxon>
        <taxon>Pseudomonadati</taxon>
        <taxon>Spirochaetota</taxon>
        <taxon>Spirochaetia</taxon>
        <taxon>Spirochaetales</taxon>
        <taxon>Spirochaetaceae</taxon>
        <taxon>Alkalispirochaeta</taxon>
    </lineage>
</organism>
<dbReference type="Gene3D" id="1.10.287.950">
    <property type="entry name" value="Methyl-accepting chemotaxis protein"/>
    <property type="match status" value="1"/>
</dbReference>
<dbReference type="InterPro" id="IPR003660">
    <property type="entry name" value="HAMP_dom"/>
</dbReference>
<dbReference type="PANTHER" id="PTHR32089:SF112">
    <property type="entry name" value="LYSOZYME-LIKE PROTEIN-RELATED"/>
    <property type="match status" value="1"/>
</dbReference>
<dbReference type="SUPFAM" id="SSF58104">
    <property type="entry name" value="Methyl-accepting chemotaxis protein (MCP) signaling domain"/>
    <property type="match status" value="2"/>
</dbReference>
<feature type="non-terminal residue" evidence="8">
    <location>
        <position position="429"/>
    </location>
</feature>
<evidence type="ECO:0000256" key="4">
    <source>
        <dbReference type="SAM" id="Coils"/>
    </source>
</evidence>
<dbReference type="Pfam" id="PF00672">
    <property type="entry name" value="HAMP"/>
    <property type="match status" value="1"/>
</dbReference>
<evidence type="ECO:0000259" key="6">
    <source>
        <dbReference type="PROSITE" id="PS50111"/>
    </source>
</evidence>
<evidence type="ECO:0000256" key="3">
    <source>
        <dbReference type="PROSITE-ProRule" id="PRU00284"/>
    </source>
</evidence>
<feature type="domain" description="HAMP" evidence="7">
    <location>
        <begin position="46"/>
        <end position="100"/>
    </location>
</feature>
<keyword evidence="9" id="KW-1185">Reference proteome</keyword>
<keyword evidence="1 3" id="KW-0807">Transducer</keyword>
<evidence type="ECO:0000256" key="5">
    <source>
        <dbReference type="SAM" id="Phobius"/>
    </source>
</evidence>
<gene>
    <name evidence="8" type="ORF">SAMN05920897_1571</name>
</gene>
<dbReference type="STRING" id="159291.SAMN05920897_1571"/>
<dbReference type="Pfam" id="PF00015">
    <property type="entry name" value="MCPsignal"/>
    <property type="match status" value="1"/>
</dbReference>
<sequence>SPRWGVVYILPIADLNAPVQELTGIITTIFLLALITLALTAWVLAGRIAKPIRAVALSLDDVAQGEADLRVALEVSGRDEVGQISSNFNTFLGVLREMIGGIRGATDQLSLVGSDLSVNMEETSAAITQIAANVASLTDQVLNQSAGVSEVTATIEEISRNMESLDEQVQNQSSVVTQSSAAIEEMMASIRSVAERLDKNAGSFHELLQAADQGRVKLEGMIGINRRIAEQSSRLQEASSVIHAIAQQTNLLSMNAAIEAAHAGEYGRGFAVVAAEIRKLAEEAGAQSKVIGQELSAVSSSIQEAVASAEDVSGAFAAVHSRIREVDENEGQIRNAMEEQSAGSVQILKALEQISAVTDSVHEGSGEIVQASRVMLEEMVRLQDITQQLSNGMQEMKSGSDEIQQAVTAVEQMSGKNGEGIARVKGIVD</sequence>
<dbReference type="Proteomes" id="UP000186400">
    <property type="component" value="Unassembled WGS sequence"/>
</dbReference>
<protein>
    <submittedName>
        <fullName evidence="8">Methyl-accepting chemotaxis protein</fullName>
    </submittedName>
</protein>
<name>A0A1N6YI52_9SPIO</name>
<keyword evidence="4" id="KW-0175">Coiled coil</keyword>
<evidence type="ECO:0000256" key="1">
    <source>
        <dbReference type="ARBA" id="ARBA00023224"/>
    </source>
</evidence>
<evidence type="ECO:0000259" key="7">
    <source>
        <dbReference type="PROSITE" id="PS50885"/>
    </source>
</evidence>
<dbReference type="Gene3D" id="6.10.340.10">
    <property type="match status" value="1"/>
</dbReference>
<dbReference type="PROSITE" id="PS50111">
    <property type="entry name" value="CHEMOTAXIS_TRANSDUC_2"/>
    <property type="match status" value="1"/>
</dbReference>
<evidence type="ECO:0000256" key="2">
    <source>
        <dbReference type="ARBA" id="ARBA00029447"/>
    </source>
</evidence>
<evidence type="ECO:0000313" key="8">
    <source>
        <dbReference type="EMBL" id="SIR14305.1"/>
    </source>
</evidence>
<feature type="transmembrane region" description="Helical" evidence="5">
    <location>
        <begin position="25"/>
        <end position="45"/>
    </location>
</feature>
<proteinExistence type="inferred from homology"/>
<accession>A0A1N6YI52</accession>
<dbReference type="InterPro" id="IPR004089">
    <property type="entry name" value="MCPsignal_dom"/>
</dbReference>
<dbReference type="GO" id="GO:0016020">
    <property type="term" value="C:membrane"/>
    <property type="evidence" value="ECO:0007669"/>
    <property type="project" value="InterPro"/>
</dbReference>
<comment type="similarity">
    <text evidence="2">Belongs to the methyl-accepting chemotaxis (MCP) protein family.</text>
</comment>
<keyword evidence="5" id="KW-0472">Membrane</keyword>
<dbReference type="AlphaFoldDB" id="A0A1N6YI52"/>
<evidence type="ECO:0000313" key="9">
    <source>
        <dbReference type="Proteomes" id="UP000186400"/>
    </source>
</evidence>
<dbReference type="GO" id="GO:0007165">
    <property type="term" value="P:signal transduction"/>
    <property type="evidence" value="ECO:0007669"/>
    <property type="project" value="UniProtKB-KW"/>
</dbReference>
<keyword evidence="5" id="KW-0812">Transmembrane</keyword>
<feature type="non-terminal residue" evidence="8">
    <location>
        <position position="1"/>
    </location>
</feature>